<protein>
    <recommendedName>
        <fullName evidence="1">DSBA-like thioredoxin domain-containing protein</fullName>
    </recommendedName>
</protein>
<dbReference type="InterPro" id="IPR001853">
    <property type="entry name" value="DSBA-like_thioredoxin_dom"/>
</dbReference>
<dbReference type="Proteomes" id="UP000295722">
    <property type="component" value="Unassembled WGS sequence"/>
</dbReference>
<dbReference type="InterPro" id="IPR036249">
    <property type="entry name" value="Thioredoxin-like_sf"/>
</dbReference>
<dbReference type="PANTHER" id="PTHR42943">
    <property type="entry name" value="GLUTATHIONE S-TRANSFERASE KAPPA"/>
    <property type="match status" value="1"/>
</dbReference>
<reference evidence="2 3" key="1">
    <citation type="submission" date="2019-03" db="EMBL/GenBank/DDBJ databases">
        <title>Paraburkholderia sp. 4M-K11, isolated from subtropical forest soil.</title>
        <authorList>
            <person name="Gao Z.-H."/>
            <person name="Qiu L.-H."/>
        </authorList>
    </citation>
    <scope>NUCLEOTIDE SEQUENCE [LARGE SCALE GENOMIC DNA]</scope>
    <source>
        <strain evidence="2 3">4M-K11</strain>
    </source>
</reference>
<dbReference type="GO" id="GO:0004602">
    <property type="term" value="F:glutathione peroxidase activity"/>
    <property type="evidence" value="ECO:0007669"/>
    <property type="project" value="TreeGrafter"/>
</dbReference>
<evidence type="ECO:0000313" key="2">
    <source>
        <dbReference type="EMBL" id="TDG20559.1"/>
    </source>
</evidence>
<dbReference type="GO" id="GO:0004364">
    <property type="term" value="F:glutathione transferase activity"/>
    <property type="evidence" value="ECO:0007669"/>
    <property type="project" value="TreeGrafter"/>
</dbReference>
<dbReference type="Gene3D" id="3.40.30.10">
    <property type="entry name" value="Glutaredoxin"/>
    <property type="match status" value="1"/>
</dbReference>
<evidence type="ECO:0000259" key="1">
    <source>
        <dbReference type="Pfam" id="PF01323"/>
    </source>
</evidence>
<comment type="caution">
    <text evidence="2">The sequence shown here is derived from an EMBL/GenBank/DDBJ whole genome shotgun (WGS) entry which is preliminary data.</text>
</comment>
<feature type="domain" description="DSBA-like thioredoxin" evidence="1">
    <location>
        <begin position="61"/>
        <end position="249"/>
    </location>
</feature>
<evidence type="ECO:0000313" key="3">
    <source>
        <dbReference type="Proteomes" id="UP000295722"/>
    </source>
</evidence>
<dbReference type="OrthoDB" id="8560325at2"/>
<name>A0A4R5M5K6_9BURK</name>
<dbReference type="PANTHER" id="PTHR42943:SF2">
    <property type="entry name" value="GLUTATHIONE S-TRANSFERASE KAPPA 1"/>
    <property type="match status" value="1"/>
</dbReference>
<dbReference type="InterPro" id="IPR051924">
    <property type="entry name" value="GST_Kappa/NadH"/>
</dbReference>
<dbReference type="EMBL" id="SMRP01000015">
    <property type="protein sequence ID" value="TDG20559.1"/>
    <property type="molecule type" value="Genomic_DNA"/>
</dbReference>
<sequence length="275" mass="30572">MFCVSSSSKRPVQTNHWTALRDSSATALVIAASWVGLLQTFPASQDTCKTLNFRYEIMDSIAFYFDFVSPYAYLASNAIEALADRHGKKLHWLPFRLGVAVVKVMGLKPLLDTPLKGPYARHDASRIAKVLGMPLTDDFSMFDPVPAQQLMYTQPIEQRPVLAKALLSARWAEGRHLGDMDILFDVARKAVGIDKQWFRETIESKESRRAVNEATQAAVSRGVFGSPTFAAGNELFWGGDRIWLLDQYLCAGAQYVPAALTPLTPNINGNETQRT</sequence>
<keyword evidence="3" id="KW-1185">Reference proteome</keyword>
<dbReference type="GO" id="GO:0006749">
    <property type="term" value="P:glutathione metabolic process"/>
    <property type="evidence" value="ECO:0007669"/>
    <property type="project" value="TreeGrafter"/>
</dbReference>
<dbReference type="Pfam" id="PF01323">
    <property type="entry name" value="DSBA"/>
    <property type="match status" value="1"/>
</dbReference>
<dbReference type="SUPFAM" id="SSF52833">
    <property type="entry name" value="Thioredoxin-like"/>
    <property type="match status" value="1"/>
</dbReference>
<proteinExistence type="predicted"/>
<organism evidence="2 3">
    <name type="scientific">Paraburkholderia silviterrae</name>
    <dbReference type="NCBI Taxonomy" id="2528715"/>
    <lineage>
        <taxon>Bacteria</taxon>
        <taxon>Pseudomonadati</taxon>
        <taxon>Pseudomonadota</taxon>
        <taxon>Betaproteobacteria</taxon>
        <taxon>Burkholderiales</taxon>
        <taxon>Burkholderiaceae</taxon>
        <taxon>Paraburkholderia</taxon>
    </lineage>
</organism>
<gene>
    <name evidence="2" type="ORF">EYW47_25610</name>
</gene>
<dbReference type="AlphaFoldDB" id="A0A4R5M5K6"/>
<accession>A0A4R5M5K6</accession>